<name>A0A399F4H0_9DEIN</name>
<dbReference type="RefSeq" id="WP_119359015.1">
    <property type="nucleotide sequence ID" value="NZ_QWKZ01000005.1"/>
</dbReference>
<proteinExistence type="predicted"/>
<keyword evidence="1" id="KW-0732">Signal</keyword>
<feature type="signal peptide" evidence="1">
    <location>
        <begin position="1"/>
        <end position="19"/>
    </location>
</feature>
<dbReference type="AlphaFoldDB" id="A0A399F4H0"/>
<dbReference type="OrthoDB" id="25981at2"/>
<sequence>MRLLLIAAALLLAPSPAQEAPRLEPACPTPEICLEPSFRLQLGLAQAFAPPWAAGALLTLRALEGGVHYQLGLGLWYEGGLQWGLLEAYGATRLGVLELAYGKRTELAGPWSETFMGQDGRWGVWARYQDLEAAYLPHPALAGGQLYVGASSGGLRAGAFVEAARGTLELTPRLGWRGTLGEAFWQPDQGLWGRVRLPLPAPNGHLEGWAWWNPEWAYLGPSSPLSPQEGLQAWLLRPKKLILGIAYAQEGWQLGAEVSRAPVEAARVYMRLHLR</sequence>
<feature type="chain" id="PRO_5017306581" evidence="1">
    <location>
        <begin position="20"/>
        <end position="275"/>
    </location>
</feature>
<reference evidence="2 3" key="1">
    <citation type="submission" date="2018-08" db="EMBL/GenBank/DDBJ databases">
        <title>Meiothermus luteus KCTC 52599 genome sequencing project.</title>
        <authorList>
            <person name="Da Costa M.S."/>
            <person name="Albuquerque L."/>
            <person name="Raposo P."/>
            <person name="Froufe H.J.C."/>
            <person name="Barroso C.S."/>
            <person name="Egas C."/>
        </authorList>
    </citation>
    <scope>NUCLEOTIDE SEQUENCE [LARGE SCALE GENOMIC DNA]</scope>
    <source>
        <strain evidence="2 3">KCTC 52599</strain>
    </source>
</reference>
<keyword evidence="3" id="KW-1185">Reference proteome</keyword>
<comment type="caution">
    <text evidence="2">The sequence shown here is derived from an EMBL/GenBank/DDBJ whole genome shotgun (WGS) entry which is preliminary data.</text>
</comment>
<gene>
    <name evidence="2" type="ORF">Mlute_00307</name>
</gene>
<accession>A0A399F4H0</accession>
<evidence type="ECO:0000256" key="1">
    <source>
        <dbReference type="SAM" id="SignalP"/>
    </source>
</evidence>
<protein>
    <submittedName>
        <fullName evidence="2">Uncharacterized protein</fullName>
    </submittedName>
</protein>
<dbReference type="Proteomes" id="UP000265800">
    <property type="component" value="Unassembled WGS sequence"/>
</dbReference>
<organism evidence="2 3">
    <name type="scientific">Meiothermus luteus</name>
    <dbReference type="NCBI Taxonomy" id="2026184"/>
    <lineage>
        <taxon>Bacteria</taxon>
        <taxon>Thermotogati</taxon>
        <taxon>Deinococcota</taxon>
        <taxon>Deinococci</taxon>
        <taxon>Thermales</taxon>
        <taxon>Thermaceae</taxon>
        <taxon>Meiothermus</taxon>
    </lineage>
</organism>
<evidence type="ECO:0000313" key="3">
    <source>
        <dbReference type="Proteomes" id="UP000265800"/>
    </source>
</evidence>
<dbReference type="EMBL" id="QWKZ01000005">
    <property type="protein sequence ID" value="RIH89511.1"/>
    <property type="molecule type" value="Genomic_DNA"/>
</dbReference>
<evidence type="ECO:0000313" key="2">
    <source>
        <dbReference type="EMBL" id="RIH89511.1"/>
    </source>
</evidence>